<feature type="domain" description="AAA+ ATPase" evidence="10">
    <location>
        <begin position="189"/>
        <end position="296"/>
    </location>
</feature>
<dbReference type="InterPro" id="IPR027417">
    <property type="entry name" value="P-loop_NTPase"/>
</dbReference>
<gene>
    <name evidence="11" type="ORF">PACTADRAFT_75733</name>
</gene>
<name>A0A1E4TTY6_PACTA</name>
<dbReference type="PANTHER" id="PTHR46765:SF1">
    <property type="entry name" value="P-LOOP CONTAINING NUCLEOSIDE TRIPHOSPHATE HYDROLASES SUPERFAMILY PROTEIN"/>
    <property type="match status" value="1"/>
</dbReference>
<dbReference type="Gene3D" id="3.40.50.300">
    <property type="entry name" value="P-loop containing nucleotide triphosphate hydrolases"/>
    <property type="match status" value="1"/>
</dbReference>
<evidence type="ECO:0000256" key="7">
    <source>
        <dbReference type="ARBA" id="ARBA00023306"/>
    </source>
</evidence>
<comment type="similarity">
    <text evidence="8">Belongs to the activator 1 small subunits family. CTF18 subfamily.</text>
</comment>
<dbReference type="STRING" id="669874.A0A1E4TTY6"/>
<dbReference type="InterPro" id="IPR003959">
    <property type="entry name" value="ATPase_AAA_core"/>
</dbReference>
<dbReference type="InterPro" id="IPR053016">
    <property type="entry name" value="CTF18-RFC_complex"/>
</dbReference>
<feature type="region of interest" description="Disordered" evidence="9">
    <location>
        <begin position="605"/>
        <end position="624"/>
    </location>
</feature>
<evidence type="ECO:0000256" key="6">
    <source>
        <dbReference type="ARBA" id="ARBA00023242"/>
    </source>
</evidence>
<dbReference type="InterPro" id="IPR047854">
    <property type="entry name" value="RFC_lid"/>
</dbReference>
<keyword evidence="4" id="KW-0067">ATP-binding</keyword>
<keyword evidence="12" id="KW-1185">Reference proteome</keyword>
<feature type="compositionally biased region" description="Basic and acidic residues" evidence="9">
    <location>
        <begin position="608"/>
        <end position="624"/>
    </location>
</feature>
<reference evidence="12" key="1">
    <citation type="submission" date="2016-05" db="EMBL/GenBank/DDBJ databases">
        <title>Comparative genomics of biotechnologically important yeasts.</title>
        <authorList>
            <consortium name="DOE Joint Genome Institute"/>
            <person name="Riley R."/>
            <person name="Haridas S."/>
            <person name="Wolfe K.H."/>
            <person name="Lopes M.R."/>
            <person name="Hittinger C.T."/>
            <person name="Goker M."/>
            <person name="Salamov A."/>
            <person name="Wisecaver J."/>
            <person name="Long T.M."/>
            <person name="Aerts A.L."/>
            <person name="Barry K."/>
            <person name="Choi C."/>
            <person name="Clum A."/>
            <person name="Coughlan A.Y."/>
            <person name="Deshpande S."/>
            <person name="Douglass A.P."/>
            <person name="Hanson S.J."/>
            <person name="Klenk H.-P."/>
            <person name="Labutti K."/>
            <person name="Lapidus A."/>
            <person name="Lindquist E."/>
            <person name="Lipzen A."/>
            <person name="Meier-Kolthoff J.P."/>
            <person name="Ohm R.A."/>
            <person name="Otillar R.P."/>
            <person name="Pangilinan J."/>
            <person name="Peng Y."/>
            <person name="Rokas A."/>
            <person name="Rosa C.A."/>
            <person name="Scheuner C."/>
            <person name="Sibirny A.A."/>
            <person name="Slot J.C."/>
            <person name="Stielow J.B."/>
            <person name="Sun H."/>
            <person name="Kurtzman C.P."/>
            <person name="Blackwell M."/>
            <person name="Grigoriev I.V."/>
            <person name="Jeffries T.W."/>
        </authorList>
    </citation>
    <scope>NUCLEOTIDE SEQUENCE [LARGE SCALE GENOMIC DNA]</scope>
    <source>
        <strain evidence="12">NRRL Y-2460</strain>
    </source>
</reference>
<dbReference type="GO" id="GO:0005524">
    <property type="term" value="F:ATP binding"/>
    <property type="evidence" value="ECO:0007669"/>
    <property type="project" value="UniProtKB-KW"/>
</dbReference>
<evidence type="ECO:0000256" key="1">
    <source>
        <dbReference type="ARBA" id="ARBA00004123"/>
    </source>
</evidence>
<accession>A0A1E4TTY6</accession>
<evidence type="ECO:0000313" key="11">
    <source>
        <dbReference type="EMBL" id="ODV95222.1"/>
    </source>
</evidence>
<dbReference type="AlphaFoldDB" id="A0A1E4TTY6"/>
<dbReference type="InterPro" id="IPR003593">
    <property type="entry name" value="AAA+_ATPase"/>
</dbReference>
<dbReference type="GO" id="GO:0043596">
    <property type="term" value="C:nuclear replication fork"/>
    <property type="evidence" value="ECO:0007669"/>
    <property type="project" value="EnsemblFungi"/>
</dbReference>
<protein>
    <recommendedName>
        <fullName evidence="10">AAA+ ATPase domain-containing protein</fullName>
    </recommendedName>
</protein>
<sequence>MSAVVPDLHGVSFGKSLLSLTANSAECLEGANTDVCEGGSSLTTGTCTGTNTSTQSVLCYEKKFTSKEIITCDGKIIKLKAKMSLGAGASNDILWAEKWRPKTFFDLVGNEKTNRFILRWLRRWSKAVFDEKVIPENVKKSATLQGPAGSVGSLKPVGSAGSVKPIGSNGSMGNMVPKLYEVDPFDRPEKKILLIHGPPGIGKTSVVHIVAKQAGYEIMEINASDERAGQRVKDKIINSLSTQTFSGKPICLVCDEIDDNSKLLMRPIICICNDLFAHSLEKLRPFAEIVSFKKPLERTVKERLRKICQEEKIKIDHKDLNDIVSISNCDIRSCLNLLQFGISNNDDESRKKDFQINWFTIVKEIFQRNPKQIKKQQFENLQKIVITSGNYDKVVNGCFSLYHDVEYQDDLLSKPDEIGDWLYFHDIMYKSSYNLQNLALASYCGHVPMKFFNSFSDPYNREKQLKPKSDYEFYEAKRSNLDLQKNLLNNIQSITIKSNLNVSILSTQLLPYLSSILTPNLKSTRHNIKELERNKVDCAIATIKEFGFRIENKKDENGIYYLTLSPPIDNMIPFSEASLKQLAAKRLSMYPFFIEQLSKLNTLKRKRDVTDQDKENKNPKVNNNEKKFVNSADFFKNKYKDFSNVEKTSNESKPHKEEATRIWVKYNEGFSNAVRKNITWRELWET</sequence>
<dbReference type="GO" id="GO:0003677">
    <property type="term" value="F:DNA binding"/>
    <property type="evidence" value="ECO:0007669"/>
    <property type="project" value="UniProtKB-KW"/>
</dbReference>
<dbReference type="Proteomes" id="UP000094236">
    <property type="component" value="Unassembled WGS sequence"/>
</dbReference>
<keyword evidence="6" id="KW-0539">Nucleus</keyword>
<evidence type="ECO:0000259" key="10">
    <source>
        <dbReference type="SMART" id="SM00382"/>
    </source>
</evidence>
<evidence type="ECO:0000256" key="8">
    <source>
        <dbReference type="ARBA" id="ARBA00043975"/>
    </source>
</evidence>
<dbReference type="GO" id="GO:0006270">
    <property type="term" value="P:DNA replication initiation"/>
    <property type="evidence" value="ECO:0007669"/>
    <property type="project" value="EnsemblFungi"/>
</dbReference>
<dbReference type="GO" id="GO:0003689">
    <property type="term" value="F:DNA clamp loader activity"/>
    <property type="evidence" value="ECO:0007669"/>
    <property type="project" value="EnsemblFungi"/>
</dbReference>
<evidence type="ECO:0000256" key="3">
    <source>
        <dbReference type="ARBA" id="ARBA00022741"/>
    </source>
</evidence>
<dbReference type="CDD" id="cd18140">
    <property type="entry name" value="HLD_clamp_RFC"/>
    <property type="match status" value="1"/>
</dbReference>
<organism evidence="11 12">
    <name type="scientific">Pachysolen tannophilus NRRL Y-2460</name>
    <dbReference type="NCBI Taxonomy" id="669874"/>
    <lineage>
        <taxon>Eukaryota</taxon>
        <taxon>Fungi</taxon>
        <taxon>Dikarya</taxon>
        <taxon>Ascomycota</taxon>
        <taxon>Saccharomycotina</taxon>
        <taxon>Pichiomycetes</taxon>
        <taxon>Pachysolenaceae</taxon>
        <taxon>Pachysolen</taxon>
    </lineage>
</organism>
<dbReference type="Pfam" id="PF25361">
    <property type="entry name" value="AAA_lid_RFC1"/>
    <property type="match status" value="1"/>
</dbReference>
<evidence type="ECO:0000256" key="9">
    <source>
        <dbReference type="SAM" id="MobiDB-lite"/>
    </source>
</evidence>
<dbReference type="Gene3D" id="1.10.8.60">
    <property type="match status" value="1"/>
</dbReference>
<dbReference type="GO" id="GO:0034398">
    <property type="term" value="P:telomere tethering at nuclear periphery"/>
    <property type="evidence" value="ECO:0007669"/>
    <property type="project" value="EnsemblFungi"/>
</dbReference>
<evidence type="ECO:0000313" key="12">
    <source>
        <dbReference type="Proteomes" id="UP000094236"/>
    </source>
</evidence>
<evidence type="ECO:0000256" key="4">
    <source>
        <dbReference type="ARBA" id="ARBA00022840"/>
    </source>
</evidence>
<evidence type="ECO:0000256" key="5">
    <source>
        <dbReference type="ARBA" id="ARBA00023125"/>
    </source>
</evidence>
<dbReference type="Pfam" id="PF00004">
    <property type="entry name" value="AAA"/>
    <property type="match status" value="1"/>
</dbReference>
<dbReference type="SMART" id="SM00382">
    <property type="entry name" value="AAA"/>
    <property type="match status" value="1"/>
</dbReference>
<dbReference type="GO" id="GO:0016887">
    <property type="term" value="F:ATP hydrolysis activity"/>
    <property type="evidence" value="ECO:0007669"/>
    <property type="project" value="InterPro"/>
</dbReference>
<proteinExistence type="inferred from homology"/>
<dbReference type="SUPFAM" id="SSF52540">
    <property type="entry name" value="P-loop containing nucleoside triphosphate hydrolases"/>
    <property type="match status" value="1"/>
</dbReference>
<dbReference type="GO" id="GO:0007064">
    <property type="term" value="P:mitotic sister chromatid cohesion"/>
    <property type="evidence" value="ECO:0007669"/>
    <property type="project" value="EnsemblFungi"/>
</dbReference>
<dbReference type="EMBL" id="KV454014">
    <property type="protein sequence ID" value="ODV95222.1"/>
    <property type="molecule type" value="Genomic_DNA"/>
</dbReference>
<keyword evidence="2" id="KW-0235">DNA replication</keyword>
<dbReference type="GO" id="GO:0035753">
    <property type="term" value="P:maintenance of DNA trinucleotide repeats"/>
    <property type="evidence" value="ECO:0007669"/>
    <property type="project" value="EnsemblFungi"/>
</dbReference>
<dbReference type="GO" id="GO:0031390">
    <property type="term" value="C:Ctf18 RFC-like complex"/>
    <property type="evidence" value="ECO:0007669"/>
    <property type="project" value="EnsemblFungi"/>
</dbReference>
<comment type="subcellular location">
    <subcellularLocation>
        <location evidence="1">Nucleus</location>
    </subcellularLocation>
</comment>
<dbReference type="GO" id="GO:0000724">
    <property type="term" value="P:double-strand break repair via homologous recombination"/>
    <property type="evidence" value="ECO:0007669"/>
    <property type="project" value="EnsemblFungi"/>
</dbReference>
<keyword evidence="5" id="KW-0238">DNA-binding</keyword>
<dbReference type="PANTHER" id="PTHR46765">
    <property type="entry name" value="P-LOOP CONTAINING NUCLEOSIDE TRIPHOSPHATE HYDROLASES SUPERFAMILY PROTEIN"/>
    <property type="match status" value="1"/>
</dbReference>
<dbReference type="OrthoDB" id="2195431at2759"/>
<dbReference type="CDD" id="cd00009">
    <property type="entry name" value="AAA"/>
    <property type="match status" value="1"/>
</dbReference>
<keyword evidence="3" id="KW-0547">Nucleotide-binding</keyword>
<evidence type="ECO:0000256" key="2">
    <source>
        <dbReference type="ARBA" id="ARBA00022705"/>
    </source>
</evidence>
<keyword evidence="7" id="KW-0131">Cell cycle</keyword>